<sequence>MVAACALHRRPMTKPFLTLAQARTPEGAELTLHSHDTEFYLRVNRQPLMGTNASESEKVLAELACAGLATQATPRVLIGGLGFGFSLRRVLECVGAAAIVQVAELLPEVVAWNREFLSSVNGLLLDDPRVLLSIQDVYQIIAQAPAGHYDAILLDVDNGPIAMVKDGNGRLYQSAGLAAISRALKPGGRVTFWSASQDQAFSRRLVKAGYKVEIVGCKSYPQAKKKTHTIFVADRR</sequence>
<name>A0A4R7S4L2_9BACT</name>
<reference evidence="2 3" key="1">
    <citation type="submission" date="2019-03" db="EMBL/GenBank/DDBJ databases">
        <title>Genomic Encyclopedia of Archaeal and Bacterial Type Strains, Phase II (KMG-II): from individual species to whole genera.</title>
        <authorList>
            <person name="Goeker M."/>
        </authorList>
    </citation>
    <scope>NUCLEOTIDE SEQUENCE [LARGE SCALE GENOMIC DNA]</scope>
    <source>
        <strain evidence="2 3">ATCC 25309</strain>
    </source>
</reference>
<dbReference type="PANTHER" id="PTHR43317:SF3">
    <property type="entry name" value="BLR2883 PROTEIN"/>
    <property type="match status" value="1"/>
</dbReference>
<evidence type="ECO:0000256" key="1">
    <source>
        <dbReference type="ARBA" id="ARBA00023115"/>
    </source>
</evidence>
<gene>
    <name evidence="2" type="ORF">EI77_01840</name>
</gene>
<protein>
    <submittedName>
        <fullName evidence="2">Spermine/spermidine synthase</fullName>
    </submittedName>
</protein>
<keyword evidence="1" id="KW-0620">Polyamine biosynthesis</keyword>
<comment type="caution">
    <text evidence="2">The sequence shown here is derived from an EMBL/GenBank/DDBJ whole genome shotgun (WGS) entry which is preliminary data.</text>
</comment>
<dbReference type="EMBL" id="SOCA01000002">
    <property type="protein sequence ID" value="TDU73370.1"/>
    <property type="molecule type" value="Genomic_DNA"/>
</dbReference>
<accession>A0A4R7S4L2</accession>
<organism evidence="2 3">
    <name type="scientific">Prosthecobacter fusiformis</name>
    <dbReference type="NCBI Taxonomy" id="48464"/>
    <lineage>
        <taxon>Bacteria</taxon>
        <taxon>Pseudomonadati</taxon>
        <taxon>Verrucomicrobiota</taxon>
        <taxon>Verrucomicrobiia</taxon>
        <taxon>Verrucomicrobiales</taxon>
        <taxon>Verrucomicrobiaceae</taxon>
        <taxon>Prosthecobacter</taxon>
    </lineage>
</organism>
<proteinExistence type="predicted"/>
<dbReference type="GO" id="GO:0006596">
    <property type="term" value="P:polyamine biosynthetic process"/>
    <property type="evidence" value="ECO:0007669"/>
    <property type="project" value="UniProtKB-KW"/>
</dbReference>
<dbReference type="AlphaFoldDB" id="A0A4R7S4L2"/>
<evidence type="ECO:0000313" key="2">
    <source>
        <dbReference type="EMBL" id="TDU73370.1"/>
    </source>
</evidence>
<dbReference type="InterPro" id="IPR029063">
    <property type="entry name" value="SAM-dependent_MTases_sf"/>
</dbReference>
<dbReference type="PANTHER" id="PTHR43317">
    <property type="entry name" value="THERMOSPERMINE SYNTHASE ACAULIS5"/>
    <property type="match status" value="1"/>
</dbReference>
<keyword evidence="3" id="KW-1185">Reference proteome</keyword>
<evidence type="ECO:0000313" key="3">
    <source>
        <dbReference type="Proteomes" id="UP000295662"/>
    </source>
</evidence>
<dbReference type="SUPFAM" id="SSF53335">
    <property type="entry name" value="S-adenosyl-L-methionine-dependent methyltransferases"/>
    <property type="match status" value="1"/>
</dbReference>
<dbReference type="Proteomes" id="UP000295662">
    <property type="component" value="Unassembled WGS sequence"/>
</dbReference>
<dbReference type="Gene3D" id="3.40.50.150">
    <property type="entry name" value="Vaccinia Virus protein VP39"/>
    <property type="match status" value="1"/>
</dbReference>